<proteinExistence type="predicted"/>
<dbReference type="EMBL" id="JARKIK010000040">
    <property type="protein sequence ID" value="KAK8738295.1"/>
    <property type="molecule type" value="Genomic_DNA"/>
</dbReference>
<evidence type="ECO:0000313" key="3">
    <source>
        <dbReference type="Proteomes" id="UP001445076"/>
    </source>
</evidence>
<keyword evidence="1" id="KW-0472">Membrane</keyword>
<organism evidence="2 3">
    <name type="scientific">Cherax quadricarinatus</name>
    <name type="common">Australian red claw crayfish</name>
    <dbReference type="NCBI Taxonomy" id="27406"/>
    <lineage>
        <taxon>Eukaryota</taxon>
        <taxon>Metazoa</taxon>
        <taxon>Ecdysozoa</taxon>
        <taxon>Arthropoda</taxon>
        <taxon>Crustacea</taxon>
        <taxon>Multicrustacea</taxon>
        <taxon>Malacostraca</taxon>
        <taxon>Eumalacostraca</taxon>
        <taxon>Eucarida</taxon>
        <taxon>Decapoda</taxon>
        <taxon>Pleocyemata</taxon>
        <taxon>Astacidea</taxon>
        <taxon>Parastacoidea</taxon>
        <taxon>Parastacidae</taxon>
        <taxon>Cherax</taxon>
    </lineage>
</organism>
<accession>A0AAW0XF52</accession>
<feature type="transmembrane region" description="Helical" evidence="1">
    <location>
        <begin position="20"/>
        <end position="40"/>
    </location>
</feature>
<evidence type="ECO:0000256" key="1">
    <source>
        <dbReference type="SAM" id="Phobius"/>
    </source>
</evidence>
<dbReference type="Proteomes" id="UP001445076">
    <property type="component" value="Unassembled WGS sequence"/>
</dbReference>
<gene>
    <name evidence="2" type="ORF">OTU49_004146</name>
</gene>
<keyword evidence="1" id="KW-0812">Transmembrane</keyword>
<keyword evidence="1" id="KW-1133">Transmembrane helix</keyword>
<protein>
    <submittedName>
        <fullName evidence="2">Uncharacterized protein</fullName>
    </submittedName>
</protein>
<comment type="caution">
    <text evidence="2">The sequence shown here is derived from an EMBL/GenBank/DDBJ whole genome shotgun (WGS) entry which is preliminary data.</text>
</comment>
<reference evidence="2 3" key="1">
    <citation type="journal article" date="2024" name="BMC Genomics">
        <title>Genome assembly of redclaw crayfish (Cherax quadricarinatus) provides insights into its immune adaptation and hypoxia tolerance.</title>
        <authorList>
            <person name="Liu Z."/>
            <person name="Zheng J."/>
            <person name="Li H."/>
            <person name="Fang K."/>
            <person name="Wang S."/>
            <person name="He J."/>
            <person name="Zhou D."/>
            <person name="Weng S."/>
            <person name="Chi M."/>
            <person name="Gu Z."/>
            <person name="He J."/>
            <person name="Li F."/>
            <person name="Wang M."/>
        </authorList>
    </citation>
    <scope>NUCLEOTIDE SEQUENCE [LARGE SCALE GENOMIC DNA]</scope>
    <source>
        <strain evidence="2">ZL_2023a</strain>
    </source>
</reference>
<dbReference type="AlphaFoldDB" id="A0AAW0XF52"/>
<keyword evidence="3" id="KW-1185">Reference proteome</keyword>
<evidence type="ECO:0000313" key="2">
    <source>
        <dbReference type="EMBL" id="KAK8738295.1"/>
    </source>
</evidence>
<name>A0AAW0XF52_CHEQU</name>
<sequence length="138" mass="15663">MTSLIESVGEEPLAAPEVGMLTWGFVMRFVVLSVLAWKLYRGYFQKAAAKKNGYKDSNGKCIKKYQIGIRKDVLESHDSVHPVVLEPVVIARRKFLEPDVGVHTESLEPDVSERSEMDLEPQVSVKTELDKNLQVRKY</sequence>